<keyword evidence="2" id="KW-1185">Reference proteome</keyword>
<organism evidence="1 2">
    <name type="scientific">Algoriphagus sediminis</name>
    <dbReference type="NCBI Taxonomy" id="3057113"/>
    <lineage>
        <taxon>Bacteria</taxon>
        <taxon>Pseudomonadati</taxon>
        <taxon>Bacteroidota</taxon>
        <taxon>Cytophagia</taxon>
        <taxon>Cytophagales</taxon>
        <taxon>Cyclobacteriaceae</taxon>
        <taxon>Algoriphagus</taxon>
    </lineage>
</organism>
<accession>A0ABT7YFF7</accession>
<proteinExistence type="predicted"/>
<protein>
    <submittedName>
        <fullName evidence="1">Uncharacterized protein</fullName>
    </submittedName>
</protein>
<dbReference type="EMBL" id="JAUEPH010000005">
    <property type="protein sequence ID" value="MDN3205065.1"/>
    <property type="molecule type" value="Genomic_DNA"/>
</dbReference>
<dbReference type="RefSeq" id="WP_290000949.1">
    <property type="nucleotide sequence ID" value="NZ_JAUEPH010000005.1"/>
</dbReference>
<name>A0ABT7YFF7_9BACT</name>
<dbReference type="Proteomes" id="UP001171916">
    <property type="component" value="Unassembled WGS sequence"/>
</dbReference>
<evidence type="ECO:0000313" key="1">
    <source>
        <dbReference type="EMBL" id="MDN3205065.1"/>
    </source>
</evidence>
<gene>
    <name evidence="1" type="ORF">QVH07_12950</name>
</gene>
<reference evidence="1" key="1">
    <citation type="submission" date="2023-06" db="EMBL/GenBank/DDBJ databases">
        <title>Robiginitalea aurantiacus sp. nov. and Algoriphagus sediminis sp. nov., isolated from coastal sediment.</title>
        <authorList>
            <person name="Zhou Z.Y."/>
            <person name="An J."/>
            <person name="Jia Y.W."/>
            <person name="Du Z.J."/>
        </authorList>
    </citation>
    <scope>NUCLEOTIDE SEQUENCE</scope>
    <source>
        <strain evidence="1">C2-7</strain>
    </source>
</reference>
<evidence type="ECO:0000313" key="2">
    <source>
        <dbReference type="Proteomes" id="UP001171916"/>
    </source>
</evidence>
<sequence>MKKIDSYFLEMLRMAIRSLGSILMLIFGSGSTPNSVITKKASHFCKAFVENTGVEPVTF</sequence>
<comment type="caution">
    <text evidence="1">The sequence shown here is derived from an EMBL/GenBank/DDBJ whole genome shotgun (WGS) entry which is preliminary data.</text>
</comment>